<feature type="domain" description="AIG1-type G" evidence="4">
    <location>
        <begin position="35"/>
        <end position="164"/>
    </location>
</feature>
<feature type="compositionally biased region" description="Low complexity" evidence="3">
    <location>
        <begin position="299"/>
        <end position="316"/>
    </location>
</feature>
<name>A0A9P6J1C7_9FUNG</name>
<feature type="region of interest" description="Disordered" evidence="3">
    <location>
        <begin position="271"/>
        <end position="325"/>
    </location>
</feature>
<dbReference type="PANTHER" id="PTHR10903">
    <property type="entry name" value="GTPASE, IMAP FAMILY MEMBER-RELATED"/>
    <property type="match status" value="1"/>
</dbReference>
<evidence type="ECO:0000256" key="1">
    <source>
        <dbReference type="ARBA" id="ARBA00022741"/>
    </source>
</evidence>
<evidence type="ECO:0000256" key="3">
    <source>
        <dbReference type="SAM" id="MobiDB-lite"/>
    </source>
</evidence>
<keyword evidence="2" id="KW-0342">GTP-binding</keyword>
<dbReference type="AlphaFoldDB" id="A0A9P6J1C7"/>
<dbReference type="EMBL" id="JAAAHW010006646">
    <property type="protein sequence ID" value="KAF9956967.1"/>
    <property type="molecule type" value="Genomic_DNA"/>
</dbReference>
<sequence length="325" mass="36262">MYNDEVQQQQYLMQQQQQQQQHRVGGTNSPAREFTIVALGKSGEGKSTILNAIMGKEVFLAKASVSEVTKVVSQATNHFLNIATNPVIHCIDTPSFNGQLHNTERVKEIGVLLSNIAAGVDAFLFVVKCTHYRYDNTFHQTLQTYQSMLTPAFWPKVIIVFTHATPELIPSTTESRLQLLAWAREIQESFKLDAPPLTVFAMDYLRFPYPSGGAQEFWEALMTLDANTSPYRHRPFLESFGNGIAVEGYVQRIKGHLALFEPSFFEDQAEGQYNENKKKESRFSIFRKSTRTPKGVQRSSSKSSKASSPTSAVPAVPGGGFSVSP</sequence>
<protein>
    <recommendedName>
        <fullName evidence="4">AIG1-type G domain-containing protein</fullName>
    </recommendedName>
</protein>
<dbReference type="Pfam" id="PF04548">
    <property type="entry name" value="AIG1"/>
    <property type="match status" value="1"/>
</dbReference>
<evidence type="ECO:0000313" key="5">
    <source>
        <dbReference type="EMBL" id="KAF9956967.1"/>
    </source>
</evidence>
<organism evidence="5 6">
    <name type="scientific">Modicella reniformis</name>
    <dbReference type="NCBI Taxonomy" id="1440133"/>
    <lineage>
        <taxon>Eukaryota</taxon>
        <taxon>Fungi</taxon>
        <taxon>Fungi incertae sedis</taxon>
        <taxon>Mucoromycota</taxon>
        <taxon>Mortierellomycotina</taxon>
        <taxon>Mortierellomycetes</taxon>
        <taxon>Mortierellales</taxon>
        <taxon>Mortierellaceae</taxon>
        <taxon>Modicella</taxon>
    </lineage>
</organism>
<dbReference type="InterPro" id="IPR045058">
    <property type="entry name" value="GIMA/IAN/Toc"/>
</dbReference>
<reference evidence="5" key="1">
    <citation type="journal article" date="2020" name="Fungal Divers.">
        <title>Resolving the Mortierellaceae phylogeny through synthesis of multi-gene phylogenetics and phylogenomics.</title>
        <authorList>
            <person name="Vandepol N."/>
            <person name="Liber J."/>
            <person name="Desiro A."/>
            <person name="Na H."/>
            <person name="Kennedy M."/>
            <person name="Barry K."/>
            <person name="Grigoriev I.V."/>
            <person name="Miller A.N."/>
            <person name="O'Donnell K."/>
            <person name="Stajich J.E."/>
            <person name="Bonito G."/>
        </authorList>
    </citation>
    <scope>NUCLEOTIDE SEQUENCE</scope>
    <source>
        <strain evidence="5">MES-2147</strain>
    </source>
</reference>
<dbReference type="Gene3D" id="3.40.50.300">
    <property type="entry name" value="P-loop containing nucleotide triphosphate hydrolases"/>
    <property type="match status" value="1"/>
</dbReference>
<dbReference type="InterPro" id="IPR027417">
    <property type="entry name" value="P-loop_NTPase"/>
</dbReference>
<keyword evidence="6" id="KW-1185">Reference proteome</keyword>
<evidence type="ECO:0000313" key="6">
    <source>
        <dbReference type="Proteomes" id="UP000749646"/>
    </source>
</evidence>
<comment type="caution">
    <text evidence="5">The sequence shown here is derived from an EMBL/GenBank/DDBJ whole genome shotgun (WGS) entry which is preliminary data.</text>
</comment>
<dbReference type="InterPro" id="IPR006703">
    <property type="entry name" value="G_AIG1"/>
</dbReference>
<dbReference type="OrthoDB" id="8954335at2759"/>
<proteinExistence type="predicted"/>
<accession>A0A9P6J1C7</accession>
<dbReference type="Proteomes" id="UP000749646">
    <property type="component" value="Unassembled WGS sequence"/>
</dbReference>
<keyword evidence="1" id="KW-0547">Nucleotide-binding</keyword>
<dbReference type="SUPFAM" id="SSF52540">
    <property type="entry name" value="P-loop containing nucleoside triphosphate hydrolases"/>
    <property type="match status" value="1"/>
</dbReference>
<gene>
    <name evidence="5" type="ORF">BGZ65_002316</name>
</gene>
<evidence type="ECO:0000256" key="2">
    <source>
        <dbReference type="ARBA" id="ARBA00023134"/>
    </source>
</evidence>
<dbReference type="GO" id="GO:0005525">
    <property type="term" value="F:GTP binding"/>
    <property type="evidence" value="ECO:0007669"/>
    <property type="project" value="UniProtKB-KW"/>
</dbReference>
<evidence type="ECO:0000259" key="4">
    <source>
        <dbReference type="Pfam" id="PF04548"/>
    </source>
</evidence>
<dbReference type="PANTHER" id="PTHR10903:SF184">
    <property type="entry name" value="GTP-BINDING PROTEIN A"/>
    <property type="match status" value="1"/>
</dbReference>